<dbReference type="OrthoDB" id="5402002at2759"/>
<name>A0A2T6ZZL5_TUBBO</name>
<organism evidence="2 3">
    <name type="scientific">Tuber borchii</name>
    <name type="common">White truffle</name>
    <dbReference type="NCBI Taxonomy" id="42251"/>
    <lineage>
        <taxon>Eukaryota</taxon>
        <taxon>Fungi</taxon>
        <taxon>Dikarya</taxon>
        <taxon>Ascomycota</taxon>
        <taxon>Pezizomycotina</taxon>
        <taxon>Pezizomycetes</taxon>
        <taxon>Pezizales</taxon>
        <taxon>Tuberaceae</taxon>
        <taxon>Tuber</taxon>
    </lineage>
</organism>
<keyword evidence="3" id="KW-1185">Reference proteome</keyword>
<proteinExistence type="predicted"/>
<dbReference type="Proteomes" id="UP000244722">
    <property type="component" value="Unassembled WGS sequence"/>
</dbReference>
<dbReference type="AlphaFoldDB" id="A0A2T6ZZL5"/>
<feature type="chain" id="PRO_5015594148" evidence="1">
    <location>
        <begin position="19"/>
        <end position="164"/>
    </location>
</feature>
<dbReference type="EMBL" id="NESQ01000054">
    <property type="protein sequence ID" value="PUU80890.1"/>
    <property type="molecule type" value="Genomic_DNA"/>
</dbReference>
<sequence length="164" mass="17353">MQFLKTILILLFATLVSAAAFPQDADTAIDASFTGIRTKQSADGKQYTFEIYGEGKLEGTIVVTDDPAAPDLSINAFGAGGAQLNGTALDATESSGLALACGRTCQIWRFIRRYGRRAINFIACLRRGLPAPCWGGVFACIATSNPWVCFATIACGSGTIRSCL</sequence>
<evidence type="ECO:0000313" key="3">
    <source>
        <dbReference type="Proteomes" id="UP000244722"/>
    </source>
</evidence>
<reference evidence="2 3" key="1">
    <citation type="submission" date="2017-04" db="EMBL/GenBank/DDBJ databases">
        <title>Draft genome sequence of Tuber borchii Vittad., a whitish edible truffle.</title>
        <authorList>
            <consortium name="DOE Joint Genome Institute"/>
            <person name="Murat C."/>
            <person name="Kuo A."/>
            <person name="Barry K.W."/>
            <person name="Clum A."/>
            <person name="Dockter R.B."/>
            <person name="Fauchery L."/>
            <person name="Iotti M."/>
            <person name="Kohler A."/>
            <person name="Labutti K."/>
            <person name="Lindquist E.A."/>
            <person name="Lipzen A."/>
            <person name="Ohm R.A."/>
            <person name="Wang M."/>
            <person name="Grigoriev I.V."/>
            <person name="Zambonelli A."/>
            <person name="Martin F.M."/>
        </authorList>
    </citation>
    <scope>NUCLEOTIDE SEQUENCE [LARGE SCALE GENOMIC DNA]</scope>
    <source>
        <strain evidence="2 3">Tbo3840</strain>
    </source>
</reference>
<comment type="caution">
    <text evidence="2">The sequence shown here is derived from an EMBL/GenBank/DDBJ whole genome shotgun (WGS) entry which is preliminary data.</text>
</comment>
<evidence type="ECO:0000256" key="1">
    <source>
        <dbReference type="SAM" id="SignalP"/>
    </source>
</evidence>
<evidence type="ECO:0000313" key="2">
    <source>
        <dbReference type="EMBL" id="PUU80890.1"/>
    </source>
</evidence>
<feature type="signal peptide" evidence="1">
    <location>
        <begin position="1"/>
        <end position="18"/>
    </location>
</feature>
<accession>A0A2T6ZZL5</accession>
<keyword evidence="1" id="KW-0732">Signal</keyword>
<protein>
    <submittedName>
        <fullName evidence="2">Uncharacterized protein</fullName>
    </submittedName>
</protein>
<gene>
    <name evidence="2" type="ORF">B9Z19DRAFT_1191544</name>
</gene>